<feature type="compositionally biased region" description="Polar residues" evidence="1">
    <location>
        <begin position="93"/>
        <end position="102"/>
    </location>
</feature>
<name>A0A9Q1EH81_SYNKA</name>
<reference evidence="2" key="1">
    <citation type="journal article" date="2023" name="Science">
        <title>Genome structures resolve the early diversification of teleost fishes.</title>
        <authorList>
            <person name="Parey E."/>
            <person name="Louis A."/>
            <person name="Montfort J."/>
            <person name="Bouchez O."/>
            <person name="Roques C."/>
            <person name="Iampietro C."/>
            <person name="Lluch J."/>
            <person name="Castinel A."/>
            <person name="Donnadieu C."/>
            <person name="Desvignes T."/>
            <person name="Floi Bucao C."/>
            <person name="Jouanno E."/>
            <person name="Wen M."/>
            <person name="Mejri S."/>
            <person name="Dirks R."/>
            <person name="Jansen H."/>
            <person name="Henkel C."/>
            <person name="Chen W.J."/>
            <person name="Zahm M."/>
            <person name="Cabau C."/>
            <person name="Klopp C."/>
            <person name="Thompson A.W."/>
            <person name="Robinson-Rechavi M."/>
            <person name="Braasch I."/>
            <person name="Lecointre G."/>
            <person name="Bobe J."/>
            <person name="Postlethwait J.H."/>
            <person name="Berthelot C."/>
            <person name="Roest Crollius H."/>
            <person name="Guiguen Y."/>
        </authorList>
    </citation>
    <scope>NUCLEOTIDE SEQUENCE</scope>
    <source>
        <strain evidence="2">WJC10195</strain>
    </source>
</reference>
<keyword evidence="3" id="KW-1185">Reference proteome</keyword>
<evidence type="ECO:0000313" key="2">
    <source>
        <dbReference type="EMBL" id="KAJ8338725.1"/>
    </source>
</evidence>
<organism evidence="2 3">
    <name type="scientific">Synaphobranchus kaupii</name>
    <name type="common">Kaup's arrowtooth eel</name>
    <dbReference type="NCBI Taxonomy" id="118154"/>
    <lineage>
        <taxon>Eukaryota</taxon>
        <taxon>Metazoa</taxon>
        <taxon>Chordata</taxon>
        <taxon>Craniata</taxon>
        <taxon>Vertebrata</taxon>
        <taxon>Euteleostomi</taxon>
        <taxon>Actinopterygii</taxon>
        <taxon>Neopterygii</taxon>
        <taxon>Teleostei</taxon>
        <taxon>Anguilliformes</taxon>
        <taxon>Synaphobranchidae</taxon>
        <taxon>Synaphobranchus</taxon>
    </lineage>
</organism>
<evidence type="ECO:0000256" key="1">
    <source>
        <dbReference type="SAM" id="MobiDB-lite"/>
    </source>
</evidence>
<evidence type="ECO:0000313" key="3">
    <source>
        <dbReference type="Proteomes" id="UP001152622"/>
    </source>
</evidence>
<gene>
    <name evidence="2" type="ORF">SKAU_G00355110</name>
</gene>
<accession>A0A9Q1EH81</accession>
<protein>
    <submittedName>
        <fullName evidence="2">Uncharacterized protein</fullName>
    </submittedName>
</protein>
<dbReference type="AlphaFoldDB" id="A0A9Q1EH81"/>
<comment type="caution">
    <text evidence="2">The sequence shown here is derived from an EMBL/GenBank/DDBJ whole genome shotgun (WGS) entry which is preliminary data.</text>
</comment>
<dbReference type="Proteomes" id="UP001152622">
    <property type="component" value="Chromosome 17"/>
</dbReference>
<dbReference type="OrthoDB" id="431432at2759"/>
<sequence length="102" mass="11469">MFLISNRPWSSLEQKTVKGGPSKDLLTVQHASRCGLIPKTFICRPRLTERVCARTAQRADTFPARLLLSDSRSALTHFHHLPNTVRLDGTEPDPTQTPRHIA</sequence>
<proteinExistence type="predicted"/>
<dbReference type="EMBL" id="JAINUF010000017">
    <property type="protein sequence ID" value="KAJ8338725.1"/>
    <property type="molecule type" value="Genomic_DNA"/>
</dbReference>
<feature type="region of interest" description="Disordered" evidence="1">
    <location>
        <begin position="80"/>
        <end position="102"/>
    </location>
</feature>